<evidence type="ECO:0000313" key="2">
    <source>
        <dbReference type="Proteomes" id="UP000218731"/>
    </source>
</evidence>
<geneLocation type="plasmid" evidence="2">
    <name>pkf715a dna</name>
</geneLocation>
<proteinExistence type="predicted"/>
<protein>
    <submittedName>
        <fullName evidence="1">Cobyric acid synthase</fullName>
    </submittedName>
</protein>
<keyword evidence="1" id="KW-0614">Plasmid</keyword>
<gene>
    <name evidence="1" type="ORF">KF715C_pA1640</name>
</gene>
<dbReference type="AlphaFoldDB" id="A0A1L7NMH0"/>
<dbReference type="EMBL" id="AP015030">
    <property type="protein sequence ID" value="BAW26669.1"/>
    <property type="molecule type" value="Genomic_DNA"/>
</dbReference>
<reference evidence="1 2" key="1">
    <citation type="submission" date="2015-11" db="EMBL/GenBank/DDBJ databases">
        <title>Complete genome sequencing of a biphenyl-degrading bacterium, Pseudomonas putida KF715 (=NBRC110667).</title>
        <authorList>
            <person name="Suenaga H."/>
            <person name="Fujihara N."/>
            <person name="Watanabe T."/>
            <person name="Hirose J."/>
            <person name="Kimura N."/>
            <person name="Yamazoe A."/>
            <person name="Hosoyama A."/>
            <person name="Shimodaira J."/>
            <person name="Furukawa K."/>
        </authorList>
    </citation>
    <scope>NUCLEOTIDE SEQUENCE [LARGE SCALE GENOMIC DNA]</scope>
    <source>
        <strain evidence="1 2">KF715</strain>
        <plasmid evidence="2">Plasmid pkf715a dna</plasmid>
    </source>
</reference>
<sequence>MKFVLLFTAVISTNDGAALTKLSQEFDSKKACVAAMQADSGQQVDTAPEYPTVRMAIASRYADKYAESNYQQWVCVPKGD</sequence>
<evidence type="ECO:0000313" key="1">
    <source>
        <dbReference type="EMBL" id="BAW26669.1"/>
    </source>
</evidence>
<organism evidence="1 2">
    <name type="scientific">Pseudomonas putida</name>
    <name type="common">Arthrobacter siderocapsulatus</name>
    <dbReference type="NCBI Taxonomy" id="303"/>
    <lineage>
        <taxon>Bacteria</taxon>
        <taxon>Pseudomonadati</taxon>
        <taxon>Pseudomonadota</taxon>
        <taxon>Gammaproteobacteria</taxon>
        <taxon>Pseudomonadales</taxon>
        <taxon>Pseudomonadaceae</taxon>
        <taxon>Pseudomonas</taxon>
    </lineage>
</organism>
<dbReference type="Proteomes" id="UP000218731">
    <property type="component" value="Plasmid pKF715A"/>
</dbReference>
<name>A0A1L7NMH0_PSEPU</name>
<accession>A0A1L7NMH0</accession>
<dbReference type="RefSeq" id="WP_042920945.1">
    <property type="nucleotide sequence ID" value="NZ_AP015030.1"/>
</dbReference>